<dbReference type="Gramene" id="MELO3C019221.2.1">
    <property type="protein sequence ID" value="MELO3C019221.2.1"/>
    <property type="gene ID" value="MELO3C019221.2"/>
</dbReference>
<evidence type="ECO:0000256" key="12">
    <source>
        <dbReference type="RuleBase" id="RU000461"/>
    </source>
</evidence>
<dbReference type="GeneID" id="103495924"/>
<feature type="transmembrane region" description="Helical" evidence="13">
    <location>
        <begin position="6"/>
        <end position="24"/>
    </location>
</feature>
<evidence type="ECO:0000256" key="4">
    <source>
        <dbReference type="ARBA" id="ARBA00022692"/>
    </source>
</evidence>
<keyword evidence="4 13" id="KW-0812">Transmembrane</keyword>
<keyword evidence="5 11" id="KW-0479">Metal-binding</keyword>
<evidence type="ECO:0000256" key="11">
    <source>
        <dbReference type="PIRSR" id="PIRSR602401-1"/>
    </source>
</evidence>
<dbReference type="InterPro" id="IPR001128">
    <property type="entry name" value="Cyt_P450"/>
</dbReference>
<keyword evidence="9 12" id="KW-0503">Monooxygenase</keyword>
<name>A0A1S3C323_CUCME</name>
<proteinExistence type="inferred from homology"/>
<sequence>MDFDHLLYTLLSLISLLLGYSFLFKPHRLNLPPTPLFGLPFIGHLHLLKHPVHKTFQTLSQKYGHVFSLKFGSRLVVLVSSPSAIQECFTKNDIILANRPSLNSGKYLAYNNTTMVVSSYGEHWRNLRRISTLEIFSTTRLNSFSRTREEEVKRLLRKLWGNYKLEDEFRVVELEPMLLDLTFNIVMRMVGGKKFCEEKNNNVLEDEGYCKRFKELVTQIMAHGGSTNPGDFIPLLNWIDPSGYTKRIMKIGRKTDEVLQGLVDEIRNEEDEGNTMIQHLLRLQKTDPEYYSDQIIKGLVQDILLAGIDTSAVTLQWALSHLLNNPIVLEKAKAEIDSYIGQERMVNEADLSSLSYLQGIISETLRLSPAGPLLVPHCSSEDCKIGGYDVPRNTIVLINAWAIHRDPNLWEDASSFKPERHVNAAGFENSYKLLPFGMGRRACPGMAMAQRVIGLTLASLVQCFEWKRMSDLLVDMREGEGLTMPKVEPLVAKCRPRFIMEAVLSEKNGHIII</sequence>
<dbReference type="GO" id="GO:0016705">
    <property type="term" value="F:oxidoreductase activity, acting on paired donors, with incorporation or reduction of molecular oxygen"/>
    <property type="evidence" value="ECO:0007669"/>
    <property type="project" value="InterPro"/>
</dbReference>
<dbReference type="AlphaFoldDB" id="A0A1S3C323"/>
<protein>
    <submittedName>
        <fullName evidence="15">Cytochrome P450 81Q32-like</fullName>
    </submittedName>
</protein>
<dbReference type="GO" id="GO:0005506">
    <property type="term" value="F:iron ion binding"/>
    <property type="evidence" value="ECO:0007669"/>
    <property type="project" value="InterPro"/>
</dbReference>
<evidence type="ECO:0000256" key="13">
    <source>
        <dbReference type="SAM" id="Phobius"/>
    </source>
</evidence>
<dbReference type="InParanoid" id="A0A1S3C323"/>
<keyword evidence="6 13" id="KW-1133">Transmembrane helix</keyword>
<keyword evidence="8 11" id="KW-0408">Iron</keyword>
<evidence type="ECO:0000313" key="14">
    <source>
        <dbReference type="Proteomes" id="UP001652600"/>
    </source>
</evidence>
<dbReference type="PANTHER" id="PTHR47947">
    <property type="entry name" value="CYTOCHROME P450 82C3-RELATED"/>
    <property type="match status" value="1"/>
</dbReference>
<dbReference type="Pfam" id="PF00067">
    <property type="entry name" value="p450"/>
    <property type="match status" value="1"/>
</dbReference>
<dbReference type="CDD" id="cd20653">
    <property type="entry name" value="CYP81"/>
    <property type="match status" value="1"/>
</dbReference>
<dbReference type="Proteomes" id="UP001652600">
    <property type="component" value="Chromosome 11"/>
</dbReference>
<dbReference type="PROSITE" id="PS00086">
    <property type="entry name" value="CYTOCHROME_P450"/>
    <property type="match status" value="1"/>
</dbReference>
<dbReference type="SUPFAM" id="SSF48264">
    <property type="entry name" value="Cytochrome P450"/>
    <property type="match status" value="1"/>
</dbReference>
<comment type="subcellular location">
    <subcellularLocation>
        <location evidence="2">Membrane</location>
    </subcellularLocation>
</comment>
<evidence type="ECO:0000256" key="2">
    <source>
        <dbReference type="ARBA" id="ARBA00004370"/>
    </source>
</evidence>
<reference evidence="15" key="1">
    <citation type="submission" date="2025-08" db="UniProtKB">
        <authorList>
            <consortium name="RefSeq"/>
        </authorList>
    </citation>
    <scope>IDENTIFICATION</scope>
    <source>
        <tissue evidence="15">Stem</tissue>
    </source>
</reference>
<dbReference type="InterPro" id="IPR017972">
    <property type="entry name" value="Cyt_P450_CS"/>
</dbReference>
<dbReference type="PANTHER" id="PTHR47947:SF26">
    <property type="entry name" value="CYTOCHROME P450"/>
    <property type="match status" value="1"/>
</dbReference>
<accession>A0A1S3C323</accession>
<keyword evidence="7 12" id="KW-0560">Oxidoreductase</keyword>
<dbReference type="GO" id="GO:0020037">
    <property type="term" value="F:heme binding"/>
    <property type="evidence" value="ECO:0007669"/>
    <property type="project" value="InterPro"/>
</dbReference>
<dbReference type="GO" id="GO:0004497">
    <property type="term" value="F:monooxygenase activity"/>
    <property type="evidence" value="ECO:0007669"/>
    <property type="project" value="UniProtKB-KW"/>
</dbReference>
<comment type="similarity">
    <text evidence="12">Belongs to the cytochrome P450 family.</text>
</comment>
<evidence type="ECO:0000256" key="5">
    <source>
        <dbReference type="ARBA" id="ARBA00022723"/>
    </source>
</evidence>
<dbReference type="KEGG" id="cmo:103495924"/>
<dbReference type="Gene3D" id="1.10.630.10">
    <property type="entry name" value="Cytochrome P450"/>
    <property type="match status" value="1"/>
</dbReference>
<dbReference type="InterPro" id="IPR036396">
    <property type="entry name" value="Cyt_P450_sf"/>
</dbReference>
<evidence type="ECO:0000313" key="15">
    <source>
        <dbReference type="RefSeq" id="XP_008455824.2"/>
    </source>
</evidence>
<organism evidence="14 15">
    <name type="scientific">Cucumis melo</name>
    <name type="common">Muskmelon</name>
    <dbReference type="NCBI Taxonomy" id="3656"/>
    <lineage>
        <taxon>Eukaryota</taxon>
        <taxon>Viridiplantae</taxon>
        <taxon>Streptophyta</taxon>
        <taxon>Embryophyta</taxon>
        <taxon>Tracheophyta</taxon>
        <taxon>Spermatophyta</taxon>
        <taxon>Magnoliopsida</taxon>
        <taxon>eudicotyledons</taxon>
        <taxon>Gunneridae</taxon>
        <taxon>Pentapetalae</taxon>
        <taxon>rosids</taxon>
        <taxon>fabids</taxon>
        <taxon>Cucurbitales</taxon>
        <taxon>Cucurbitaceae</taxon>
        <taxon>Benincaseae</taxon>
        <taxon>Cucumis</taxon>
    </lineage>
</organism>
<evidence type="ECO:0000256" key="9">
    <source>
        <dbReference type="ARBA" id="ARBA00023033"/>
    </source>
</evidence>
<evidence type="ECO:0000256" key="3">
    <source>
        <dbReference type="ARBA" id="ARBA00022617"/>
    </source>
</evidence>
<dbReference type="eggNOG" id="KOG0156">
    <property type="taxonomic scope" value="Eukaryota"/>
</dbReference>
<keyword evidence="3 11" id="KW-0349">Heme</keyword>
<keyword evidence="10 13" id="KW-0472">Membrane</keyword>
<dbReference type="InterPro" id="IPR050651">
    <property type="entry name" value="Plant_Cytochrome_P450_Monoox"/>
</dbReference>
<dbReference type="InterPro" id="IPR002401">
    <property type="entry name" value="Cyt_P450_E_grp-I"/>
</dbReference>
<dbReference type="PRINTS" id="PR00385">
    <property type="entry name" value="P450"/>
</dbReference>
<feature type="binding site" description="axial binding residue" evidence="11">
    <location>
        <position position="443"/>
    </location>
    <ligand>
        <name>heme</name>
        <dbReference type="ChEBI" id="CHEBI:30413"/>
    </ligand>
    <ligandPart>
        <name>Fe</name>
        <dbReference type="ChEBI" id="CHEBI:18248"/>
    </ligandPart>
</feature>
<comment type="cofactor">
    <cofactor evidence="1 11">
        <name>heme</name>
        <dbReference type="ChEBI" id="CHEBI:30413"/>
    </cofactor>
</comment>
<dbReference type="RefSeq" id="XP_008455824.2">
    <property type="nucleotide sequence ID" value="XM_008457602.3"/>
</dbReference>
<dbReference type="PRINTS" id="PR00463">
    <property type="entry name" value="EP450I"/>
</dbReference>
<gene>
    <name evidence="15" type="primary">LOC103495924</name>
</gene>
<evidence type="ECO:0000256" key="1">
    <source>
        <dbReference type="ARBA" id="ARBA00001971"/>
    </source>
</evidence>
<evidence type="ECO:0000256" key="6">
    <source>
        <dbReference type="ARBA" id="ARBA00022989"/>
    </source>
</evidence>
<evidence type="ECO:0000256" key="10">
    <source>
        <dbReference type="ARBA" id="ARBA00023136"/>
    </source>
</evidence>
<evidence type="ECO:0000256" key="8">
    <source>
        <dbReference type="ARBA" id="ARBA00023004"/>
    </source>
</evidence>
<evidence type="ECO:0000256" key="7">
    <source>
        <dbReference type="ARBA" id="ARBA00023002"/>
    </source>
</evidence>
<keyword evidence="14" id="KW-1185">Reference proteome</keyword>
<dbReference type="GO" id="GO:0016020">
    <property type="term" value="C:membrane"/>
    <property type="evidence" value="ECO:0007669"/>
    <property type="project" value="UniProtKB-SubCell"/>
</dbReference>